<dbReference type="EMBL" id="FQWD01000001">
    <property type="protein sequence ID" value="SHF91557.1"/>
    <property type="molecule type" value="Genomic_DNA"/>
</dbReference>
<feature type="transmembrane region" description="Helical" evidence="1">
    <location>
        <begin position="19"/>
        <end position="37"/>
    </location>
</feature>
<accession>A0A1M5FJ02</accession>
<dbReference type="AlphaFoldDB" id="A0A1M5FJ02"/>
<gene>
    <name evidence="2" type="ORF">SAMN05216361_0866</name>
</gene>
<name>A0A1M5FJ02_9ALTE</name>
<sequence>MTDTQQPADAPENKKKNVLWVYLSGAMALTIVVMMFLPNSGMGGSVIAIYGPMLWCGIFAAALARYNERNGWIGFAIGSGIGMLIQMISQFV</sequence>
<dbReference type="OrthoDB" id="6322300at2"/>
<organism evidence="2 3">
    <name type="scientific">Marisediminitalea aggregata</name>
    <dbReference type="NCBI Taxonomy" id="634436"/>
    <lineage>
        <taxon>Bacteria</taxon>
        <taxon>Pseudomonadati</taxon>
        <taxon>Pseudomonadota</taxon>
        <taxon>Gammaproteobacteria</taxon>
        <taxon>Alteromonadales</taxon>
        <taxon>Alteromonadaceae</taxon>
        <taxon>Marisediminitalea</taxon>
    </lineage>
</organism>
<feature type="transmembrane region" description="Helical" evidence="1">
    <location>
        <begin position="43"/>
        <end position="64"/>
    </location>
</feature>
<reference evidence="3" key="1">
    <citation type="submission" date="2016-11" db="EMBL/GenBank/DDBJ databases">
        <authorList>
            <person name="Varghese N."/>
            <person name="Submissions S."/>
        </authorList>
    </citation>
    <scope>NUCLEOTIDE SEQUENCE [LARGE SCALE GENOMIC DNA]</scope>
    <source>
        <strain evidence="3">CGMCC 1.8995</strain>
    </source>
</reference>
<evidence type="ECO:0000313" key="2">
    <source>
        <dbReference type="EMBL" id="SHF91557.1"/>
    </source>
</evidence>
<keyword evidence="1" id="KW-1133">Transmembrane helix</keyword>
<feature type="transmembrane region" description="Helical" evidence="1">
    <location>
        <begin position="71"/>
        <end position="89"/>
    </location>
</feature>
<evidence type="ECO:0000313" key="3">
    <source>
        <dbReference type="Proteomes" id="UP000184520"/>
    </source>
</evidence>
<proteinExistence type="predicted"/>
<dbReference type="STRING" id="634436.SAMN05216361_0866"/>
<keyword evidence="1" id="KW-0812">Transmembrane</keyword>
<dbReference type="Proteomes" id="UP000184520">
    <property type="component" value="Unassembled WGS sequence"/>
</dbReference>
<keyword evidence="3" id="KW-1185">Reference proteome</keyword>
<keyword evidence="1" id="KW-0472">Membrane</keyword>
<evidence type="ECO:0000256" key="1">
    <source>
        <dbReference type="SAM" id="Phobius"/>
    </source>
</evidence>
<protein>
    <submittedName>
        <fullName evidence="2">Uncharacterized protein</fullName>
    </submittedName>
</protein>
<dbReference type="RefSeq" id="WP_073318750.1">
    <property type="nucleotide sequence ID" value="NZ_FQWD01000001.1"/>
</dbReference>